<evidence type="ECO:0000313" key="5">
    <source>
        <dbReference type="Proteomes" id="UP000028091"/>
    </source>
</evidence>
<dbReference type="SMART" id="SM01130">
    <property type="entry name" value="DHDPS"/>
    <property type="match status" value="1"/>
</dbReference>
<dbReference type="Gene3D" id="3.20.20.70">
    <property type="entry name" value="Aldolase class I"/>
    <property type="match status" value="1"/>
</dbReference>
<keyword evidence="5" id="KW-1185">Reference proteome</keyword>
<organism evidence="4 5">
    <name type="scientific">Bacillus zhangzhouensis</name>
    <dbReference type="NCBI Taxonomy" id="1178540"/>
    <lineage>
        <taxon>Bacteria</taxon>
        <taxon>Bacillati</taxon>
        <taxon>Bacillota</taxon>
        <taxon>Bacilli</taxon>
        <taxon>Bacillales</taxon>
        <taxon>Bacillaceae</taxon>
        <taxon>Bacillus</taxon>
    </lineage>
</organism>
<dbReference type="Pfam" id="PF00701">
    <property type="entry name" value="DHDPS"/>
    <property type="match status" value="1"/>
</dbReference>
<dbReference type="SUPFAM" id="SSF51569">
    <property type="entry name" value="Aldolase"/>
    <property type="match status" value="1"/>
</dbReference>
<dbReference type="PRINTS" id="PR00146">
    <property type="entry name" value="DHPICSNTHASE"/>
</dbReference>
<proteinExistence type="inferred from homology"/>
<protein>
    <submittedName>
        <fullName evidence="4">Dihydrodipicolinate synthetase</fullName>
    </submittedName>
</protein>
<dbReference type="AlphaFoldDB" id="A0A081LC46"/>
<evidence type="ECO:0000256" key="1">
    <source>
        <dbReference type="ARBA" id="ARBA00023239"/>
    </source>
</evidence>
<dbReference type="OrthoDB" id="9782828at2"/>
<comment type="caution">
    <text evidence="4">The sequence shown here is derived from an EMBL/GenBank/DDBJ whole genome shotgun (WGS) entry which is preliminary data.</text>
</comment>
<dbReference type="PIRSF" id="PIRSF001365">
    <property type="entry name" value="DHDPS"/>
    <property type="match status" value="1"/>
</dbReference>
<dbReference type="InterPro" id="IPR013785">
    <property type="entry name" value="Aldolase_TIM"/>
</dbReference>
<comment type="similarity">
    <text evidence="2">Belongs to the DapA family.</text>
</comment>
<dbReference type="Proteomes" id="UP000028091">
    <property type="component" value="Unassembled WGS sequence"/>
</dbReference>
<dbReference type="CDD" id="cd00408">
    <property type="entry name" value="DHDPS-like"/>
    <property type="match status" value="1"/>
</dbReference>
<evidence type="ECO:0000313" key="4">
    <source>
        <dbReference type="EMBL" id="KEP26822.1"/>
    </source>
</evidence>
<dbReference type="eggNOG" id="COG0329">
    <property type="taxonomic scope" value="Bacteria"/>
</dbReference>
<dbReference type="RefSeq" id="WP_034320682.1">
    <property type="nucleotide sequence ID" value="NZ_JBCMYH010000025.1"/>
</dbReference>
<feature type="binding site" evidence="3">
    <location>
        <position position="51"/>
    </location>
    <ligand>
        <name>pyruvate</name>
        <dbReference type="ChEBI" id="CHEBI:15361"/>
    </ligand>
</feature>
<dbReference type="GO" id="GO:0008840">
    <property type="term" value="F:4-hydroxy-tetrahydrodipicolinate synthase activity"/>
    <property type="evidence" value="ECO:0007669"/>
    <property type="project" value="TreeGrafter"/>
</dbReference>
<gene>
    <name evidence="4" type="ORF">BA70_18230</name>
</gene>
<accession>A0A081LC46</accession>
<dbReference type="PANTHER" id="PTHR12128:SF38">
    <property type="entry name" value="DIHYDRODIPICOLINATE SYNTHETASE FAMILY PROTEIN (AFU_ORTHOLOGUE AFUA_6G00110)"/>
    <property type="match status" value="1"/>
</dbReference>
<sequence>MKQKEKWSGVFPAVLIPFKEDYSIDEPAFRELVRWVAGHEGINGIVVNGHTGEIMTLLPHERAEAVRIAADELKGEIPVISGVSAEGTIEAIQHAKAVEEAGGEGILLMPPHSWLRFGMQPESPVQFFRDVAEAIGISIIVHQYPTWTKTSYTTSQLLEMSKIPNVVSFKIGQRDMAQYEVDVRALKKHAPDVSLLTCHDEYLLPTLIQGIDGALVGFGCFVPDLIAELVKCVKEQDLVAANKVYDRIFELKHAVYKMDEPSSTSHLRMKEAMFQRGLISSSLARKPVLPLTNEEKDEIRQGLQRVGLLKENIIK</sequence>
<name>A0A081LC46_9BACI</name>
<dbReference type="InterPro" id="IPR002220">
    <property type="entry name" value="DapA-like"/>
</dbReference>
<dbReference type="PANTHER" id="PTHR12128">
    <property type="entry name" value="DIHYDRODIPICOLINATE SYNTHASE"/>
    <property type="match status" value="1"/>
</dbReference>
<reference evidence="4 5" key="1">
    <citation type="submission" date="2012-09" db="EMBL/GenBank/DDBJ databases">
        <title>Genome Sequence of Bacillus sp. DW5-4.</title>
        <authorList>
            <person name="Lai Q."/>
            <person name="Liu Y."/>
            <person name="Shao Z."/>
        </authorList>
    </citation>
    <scope>NUCLEOTIDE SEQUENCE [LARGE SCALE GENOMIC DNA]</scope>
    <source>
        <strain evidence="4 5">DW5-4</strain>
    </source>
</reference>
<dbReference type="EMBL" id="JOTP01000007">
    <property type="protein sequence ID" value="KEP26822.1"/>
    <property type="molecule type" value="Genomic_DNA"/>
</dbReference>
<evidence type="ECO:0000256" key="2">
    <source>
        <dbReference type="PIRNR" id="PIRNR001365"/>
    </source>
</evidence>
<keyword evidence="1 2" id="KW-0456">Lyase</keyword>
<evidence type="ECO:0000256" key="3">
    <source>
        <dbReference type="PIRSR" id="PIRSR001365-2"/>
    </source>
</evidence>